<dbReference type="RefSeq" id="XP_024328804.1">
    <property type="nucleotide sequence ID" value="XM_024473036.1"/>
</dbReference>
<reference evidence="2" key="1">
    <citation type="submission" date="2016-03" db="EMBL/GenBank/DDBJ databases">
        <title>Updated assembly of Pseudogymnoascus destructans, the fungus causing white-nose syndrome of bats.</title>
        <authorList>
            <person name="Palmer J.M."/>
            <person name="Drees K.P."/>
            <person name="Foster J.T."/>
            <person name="Lindner D.L."/>
        </authorList>
    </citation>
    <scope>NUCLEOTIDE SEQUENCE [LARGE SCALE GENOMIC DNA]</scope>
    <source>
        <strain evidence="2">20631-21</strain>
    </source>
</reference>
<proteinExistence type="predicted"/>
<feature type="compositionally biased region" description="Polar residues" evidence="1">
    <location>
        <begin position="7"/>
        <end position="20"/>
    </location>
</feature>
<evidence type="ECO:0000256" key="1">
    <source>
        <dbReference type="SAM" id="MobiDB-lite"/>
    </source>
</evidence>
<dbReference type="OrthoDB" id="10605506at2759"/>
<accession>A0A2P6FGI9</accession>
<sequence>MLHIRNSPPSVNPPFSTDNVTIDKGSPTSLPYLKERIMMQAASHDTVLGILLSIRPSVVFASPWQSQGQSAWAKTGQLFPFLYELKTTYCLPLILFMDMSVTYLNIVRGIKNKGPRQPVPSTLLA</sequence>
<dbReference type="GeneID" id="36292653"/>
<dbReference type="AlphaFoldDB" id="A0A2P6FGI9"/>
<evidence type="ECO:0000313" key="2">
    <source>
        <dbReference type="EMBL" id="PQM43496.1"/>
    </source>
</evidence>
<dbReference type="EMBL" id="KV441392">
    <property type="protein sequence ID" value="PQM43496.1"/>
    <property type="molecule type" value="Genomic_DNA"/>
</dbReference>
<name>A0A2P6FGI9_9PEZI</name>
<dbReference type="Proteomes" id="UP000077154">
    <property type="component" value="Unassembled WGS sequence"/>
</dbReference>
<gene>
    <name evidence="2" type="ORF">VC83_09623</name>
</gene>
<organism evidence="2">
    <name type="scientific">Pseudogymnoascus destructans</name>
    <dbReference type="NCBI Taxonomy" id="655981"/>
    <lineage>
        <taxon>Eukaryota</taxon>
        <taxon>Fungi</taxon>
        <taxon>Dikarya</taxon>
        <taxon>Ascomycota</taxon>
        <taxon>Pezizomycotina</taxon>
        <taxon>Leotiomycetes</taxon>
        <taxon>Thelebolales</taxon>
        <taxon>Thelebolaceae</taxon>
        <taxon>Pseudogymnoascus</taxon>
    </lineage>
</organism>
<feature type="region of interest" description="Disordered" evidence="1">
    <location>
        <begin position="1"/>
        <end position="20"/>
    </location>
</feature>
<protein>
    <submittedName>
        <fullName evidence="2">Uncharacterized protein</fullName>
    </submittedName>
</protein>